<organism evidence="2 3">
    <name type="scientific">Protopolystoma xenopodis</name>
    <dbReference type="NCBI Taxonomy" id="117903"/>
    <lineage>
        <taxon>Eukaryota</taxon>
        <taxon>Metazoa</taxon>
        <taxon>Spiralia</taxon>
        <taxon>Lophotrochozoa</taxon>
        <taxon>Platyhelminthes</taxon>
        <taxon>Monogenea</taxon>
        <taxon>Polyopisthocotylea</taxon>
        <taxon>Polystomatidea</taxon>
        <taxon>Polystomatidae</taxon>
        <taxon>Protopolystoma</taxon>
    </lineage>
</organism>
<comment type="caution">
    <text evidence="2">The sequence shown here is derived from an EMBL/GenBank/DDBJ whole genome shotgun (WGS) entry which is preliminary data.</text>
</comment>
<evidence type="ECO:0000256" key="1">
    <source>
        <dbReference type="SAM" id="MobiDB-lite"/>
    </source>
</evidence>
<protein>
    <submittedName>
        <fullName evidence="2">Uncharacterized protein</fullName>
    </submittedName>
</protein>
<reference evidence="2" key="1">
    <citation type="submission" date="2018-11" db="EMBL/GenBank/DDBJ databases">
        <authorList>
            <consortium name="Pathogen Informatics"/>
        </authorList>
    </citation>
    <scope>NUCLEOTIDE SEQUENCE</scope>
</reference>
<sequence>MMDESLPLFTGTERDYLGNSVRMNVPVKPTTAGQDESAVVFIRHSNNWKERRGEIRVLFGSADAVLATSPEQSERCHALFQVLEAIQLGSAATCVGLKRLHVPDARTRKSWSESRRGFEHWCAEANDPLQWLRNEKVKSGTSWVRIALLAKLPGSRCRVGFRPSPAPSGVGEKAGNGPGK</sequence>
<feature type="region of interest" description="Disordered" evidence="1">
    <location>
        <begin position="160"/>
        <end position="180"/>
    </location>
</feature>
<dbReference type="EMBL" id="CAAALY010021264">
    <property type="protein sequence ID" value="VEL14471.1"/>
    <property type="molecule type" value="Genomic_DNA"/>
</dbReference>
<proteinExistence type="predicted"/>
<gene>
    <name evidence="2" type="ORF">PXEA_LOCUS7911</name>
</gene>
<evidence type="ECO:0000313" key="2">
    <source>
        <dbReference type="EMBL" id="VEL14471.1"/>
    </source>
</evidence>
<dbReference type="AlphaFoldDB" id="A0A448WL82"/>
<name>A0A448WL82_9PLAT</name>
<keyword evidence="3" id="KW-1185">Reference proteome</keyword>
<accession>A0A448WL82</accession>
<dbReference type="Proteomes" id="UP000784294">
    <property type="component" value="Unassembled WGS sequence"/>
</dbReference>
<evidence type="ECO:0000313" key="3">
    <source>
        <dbReference type="Proteomes" id="UP000784294"/>
    </source>
</evidence>